<evidence type="ECO:0000256" key="4">
    <source>
        <dbReference type="ARBA" id="ARBA00022801"/>
    </source>
</evidence>
<dbReference type="PANTHER" id="PTHR30153">
    <property type="entry name" value="REPLICATIVE DNA HELICASE DNAB"/>
    <property type="match status" value="1"/>
</dbReference>
<dbReference type="Gene3D" id="1.10.860.10">
    <property type="entry name" value="DNAb Helicase, Chain A"/>
    <property type="match status" value="1"/>
</dbReference>
<reference evidence="13" key="1">
    <citation type="journal article" date="2019" name="Int. J. Syst. Evol. Microbiol.">
        <title>The Global Catalogue of Microorganisms (GCM) 10K type strain sequencing project: providing services to taxonomists for standard genome sequencing and annotation.</title>
        <authorList>
            <consortium name="The Broad Institute Genomics Platform"/>
            <consortium name="The Broad Institute Genome Sequencing Center for Infectious Disease"/>
            <person name="Wu L."/>
            <person name="Ma J."/>
        </authorList>
    </citation>
    <scope>NUCLEOTIDE SEQUENCE [LARGE SCALE GENOMIC DNA]</scope>
    <source>
        <strain evidence="13">KACC 14058</strain>
    </source>
</reference>
<dbReference type="SUPFAM" id="SSF52540">
    <property type="entry name" value="P-loop containing nucleoside triphosphate hydrolases"/>
    <property type="match status" value="1"/>
</dbReference>
<comment type="catalytic activity">
    <reaction evidence="10">
        <text>ATP + H2O = ADP + phosphate + H(+)</text>
        <dbReference type="Rhea" id="RHEA:13065"/>
        <dbReference type="ChEBI" id="CHEBI:15377"/>
        <dbReference type="ChEBI" id="CHEBI:15378"/>
        <dbReference type="ChEBI" id="CHEBI:30616"/>
        <dbReference type="ChEBI" id="CHEBI:43474"/>
        <dbReference type="ChEBI" id="CHEBI:456216"/>
        <dbReference type="EC" id="5.6.2.3"/>
    </reaction>
</comment>
<keyword evidence="8" id="KW-0413">Isomerase</keyword>
<organism evidence="12 13">
    <name type="scientific">Gracilibacillus marinus</name>
    <dbReference type="NCBI Taxonomy" id="630535"/>
    <lineage>
        <taxon>Bacteria</taxon>
        <taxon>Bacillati</taxon>
        <taxon>Bacillota</taxon>
        <taxon>Bacilli</taxon>
        <taxon>Bacillales</taxon>
        <taxon>Bacillaceae</taxon>
        <taxon>Gracilibacillus</taxon>
    </lineage>
</organism>
<proteinExistence type="inferred from homology"/>
<dbReference type="InterPro" id="IPR007693">
    <property type="entry name" value="DNA_helicase_DnaB-like_N"/>
</dbReference>
<keyword evidence="2" id="KW-0235">DNA replication</keyword>
<dbReference type="EMBL" id="JBHSDV010000001">
    <property type="protein sequence ID" value="MFC4387501.1"/>
    <property type="molecule type" value="Genomic_DNA"/>
</dbReference>
<accession>A0ABV8VST9</accession>
<evidence type="ECO:0000256" key="5">
    <source>
        <dbReference type="ARBA" id="ARBA00022806"/>
    </source>
</evidence>
<dbReference type="RefSeq" id="WP_390197432.1">
    <property type="nucleotide sequence ID" value="NZ_JBHSDV010000001.1"/>
</dbReference>
<gene>
    <name evidence="12" type="ORF">ACFOZ1_06700</name>
</gene>
<evidence type="ECO:0000256" key="7">
    <source>
        <dbReference type="ARBA" id="ARBA00023125"/>
    </source>
</evidence>
<comment type="similarity">
    <text evidence="1">Belongs to the helicase family. DnaB subfamily.</text>
</comment>
<dbReference type="Pfam" id="PF03796">
    <property type="entry name" value="DnaB_C"/>
    <property type="match status" value="1"/>
</dbReference>
<evidence type="ECO:0000256" key="6">
    <source>
        <dbReference type="ARBA" id="ARBA00022840"/>
    </source>
</evidence>
<dbReference type="GO" id="GO:0004386">
    <property type="term" value="F:helicase activity"/>
    <property type="evidence" value="ECO:0007669"/>
    <property type="project" value="UniProtKB-KW"/>
</dbReference>
<name>A0ABV8VST9_9BACI</name>
<keyword evidence="3" id="KW-0547">Nucleotide-binding</keyword>
<keyword evidence="7" id="KW-0238">DNA-binding</keyword>
<evidence type="ECO:0000256" key="9">
    <source>
        <dbReference type="ARBA" id="ARBA00044969"/>
    </source>
</evidence>
<dbReference type="Pfam" id="PF00772">
    <property type="entry name" value="DnaB"/>
    <property type="match status" value="1"/>
</dbReference>
<evidence type="ECO:0000313" key="12">
    <source>
        <dbReference type="EMBL" id="MFC4387501.1"/>
    </source>
</evidence>
<dbReference type="InterPro" id="IPR027417">
    <property type="entry name" value="P-loop_NTPase"/>
</dbReference>
<evidence type="ECO:0000313" key="13">
    <source>
        <dbReference type="Proteomes" id="UP001595880"/>
    </source>
</evidence>
<evidence type="ECO:0000256" key="2">
    <source>
        <dbReference type="ARBA" id="ARBA00022705"/>
    </source>
</evidence>
<sequence>MTSTGVIENASAEQSVLGAVFLDPSVLDDISFLEDRDFVNPVHQEIYRVMRYLERHNKPIDIVTVTELYVQHKKQNQLSVSYLLQLSEACPTTENVTHHANIVRSKAIRRRGDNIGQEISKISREDFETDEDYYAAVESKIANLRPKENGQMKSFKETRYQYFNHLVTKNVEYIPTHFPKFDAWANGVWRGWLFVSAGRPSVGKTAMLLQRAMGVALTGPVLIYSQEMDEHQVKDRMISGYTGIPYNRIKKKELNPNQYAEVEEAYNLLQELPIFIQDSSGVTIDEVRATAKRFKRQYGDLAMIAVDYLQIMRIPQGKNETRAQAIGNVTGAAKQIAREMKCCFMMLSQMTRDSENFKKPTLAHLKESSSIEQDADVVEFLWHDPNDTHPQGKVVQQFIAKGRDIGINDFKLLFRGWKQKFEELD</sequence>
<evidence type="ECO:0000256" key="8">
    <source>
        <dbReference type="ARBA" id="ARBA00023235"/>
    </source>
</evidence>
<dbReference type="Gene3D" id="3.40.50.300">
    <property type="entry name" value="P-loop containing nucleotide triphosphate hydrolases"/>
    <property type="match status" value="1"/>
</dbReference>
<evidence type="ECO:0000256" key="1">
    <source>
        <dbReference type="ARBA" id="ARBA00008428"/>
    </source>
</evidence>
<dbReference type="Proteomes" id="UP001595880">
    <property type="component" value="Unassembled WGS sequence"/>
</dbReference>
<evidence type="ECO:0000256" key="10">
    <source>
        <dbReference type="ARBA" id="ARBA00048954"/>
    </source>
</evidence>
<feature type="domain" description="SF4 helicase" evidence="11">
    <location>
        <begin position="167"/>
        <end position="425"/>
    </location>
</feature>
<comment type="caution">
    <text evidence="12">The sequence shown here is derived from an EMBL/GenBank/DDBJ whole genome shotgun (WGS) entry which is preliminary data.</text>
</comment>
<evidence type="ECO:0000256" key="3">
    <source>
        <dbReference type="ARBA" id="ARBA00022741"/>
    </source>
</evidence>
<keyword evidence="5 12" id="KW-0347">Helicase</keyword>
<dbReference type="InterPro" id="IPR036185">
    <property type="entry name" value="DNA_heli_DnaB-like_N_sf"/>
</dbReference>
<dbReference type="PROSITE" id="PS51199">
    <property type="entry name" value="SF4_HELICASE"/>
    <property type="match status" value="1"/>
</dbReference>
<keyword evidence="13" id="KW-1185">Reference proteome</keyword>
<keyword evidence="4" id="KW-0378">Hydrolase</keyword>
<keyword evidence="6" id="KW-0067">ATP-binding</keyword>
<dbReference type="InterPro" id="IPR007694">
    <property type="entry name" value="DNA_helicase_DnaB-like_C"/>
</dbReference>
<evidence type="ECO:0000259" key="11">
    <source>
        <dbReference type="PROSITE" id="PS51199"/>
    </source>
</evidence>
<dbReference type="InterPro" id="IPR016136">
    <property type="entry name" value="DNA_helicase_N/primase_C"/>
</dbReference>
<dbReference type="SUPFAM" id="SSF48024">
    <property type="entry name" value="N-terminal domain of DnaB helicase"/>
    <property type="match status" value="1"/>
</dbReference>
<dbReference type="PANTHER" id="PTHR30153:SF2">
    <property type="entry name" value="REPLICATIVE DNA HELICASE"/>
    <property type="match status" value="1"/>
</dbReference>
<dbReference type="EC" id="5.6.2.3" evidence="9"/>
<protein>
    <recommendedName>
        <fullName evidence="9">DNA 5'-3' helicase</fullName>
        <ecNumber evidence="9">5.6.2.3</ecNumber>
    </recommendedName>
</protein>